<comment type="caution">
    <text evidence="2">The sequence shown here is derived from an EMBL/GenBank/DDBJ whole genome shotgun (WGS) entry which is preliminary data.</text>
</comment>
<proteinExistence type="predicted"/>
<protein>
    <submittedName>
        <fullName evidence="2">Uncharacterized protein</fullName>
    </submittedName>
</protein>
<evidence type="ECO:0000313" key="3">
    <source>
        <dbReference type="Proteomes" id="UP001280581"/>
    </source>
</evidence>
<evidence type="ECO:0000256" key="1">
    <source>
        <dbReference type="SAM" id="MobiDB-lite"/>
    </source>
</evidence>
<accession>A0AAN6LWQ8</accession>
<feature type="region of interest" description="Disordered" evidence="1">
    <location>
        <begin position="125"/>
        <end position="151"/>
    </location>
</feature>
<gene>
    <name evidence="2" type="ORF">GRF29_103g1697328</name>
</gene>
<dbReference type="EMBL" id="WVTA01000009">
    <property type="protein sequence ID" value="KAK3207640.1"/>
    <property type="molecule type" value="Genomic_DNA"/>
</dbReference>
<sequence length="151" mass="17349">MVIPLASPATAEWDRTISQEDYNKILKGYNGRTMEDKWKLKADTPETPQGNTTLHIYFGWDPHERIALDIVVGDASRTDAKDWATIVKISWAEEELGMKEQISEYDAKTSAINLCNHFLDMKLEDEDPDEYEDLDEDGKPVEEEKKEGKQK</sequence>
<dbReference type="AlphaFoldDB" id="A0AAN6LWQ8"/>
<keyword evidence="3" id="KW-1185">Reference proteome</keyword>
<organism evidence="2 3">
    <name type="scientific">Pseudopithomyces chartarum</name>
    <dbReference type="NCBI Taxonomy" id="1892770"/>
    <lineage>
        <taxon>Eukaryota</taxon>
        <taxon>Fungi</taxon>
        <taxon>Dikarya</taxon>
        <taxon>Ascomycota</taxon>
        <taxon>Pezizomycotina</taxon>
        <taxon>Dothideomycetes</taxon>
        <taxon>Pleosporomycetidae</taxon>
        <taxon>Pleosporales</taxon>
        <taxon>Massarineae</taxon>
        <taxon>Didymosphaeriaceae</taxon>
        <taxon>Pseudopithomyces</taxon>
    </lineage>
</organism>
<dbReference type="Proteomes" id="UP001280581">
    <property type="component" value="Unassembled WGS sequence"/>
</dbReference>
<name>A0AAN6LWQ8_9PLEO</name>
<evidence type="ECO:0000313" key="2">
    <source>
        <dbReference type="EMBL" id="KAK3207640.1"/>
    </source>
</evidence>
<feature type="compositionally biased region" description="Acidic residues" evidence="1">
    <location>
        <begin position="125"/>
        <end position="136"/>
    </location>
</feature>
<reference evidence="2 3" key="1">
    <citation type="submission" date="2021-02" db="EMBL/GenBank/DDBJ databases">
        <title>Genome assembly of Pseudopithomyces chartarum.</title>
        <authorList>
            <person name="Jauregui R."/>
            <person name="Singh J."/>
            <person name="Voisey C."/>
        </authorList>
    </citation>
    <scope>NUCLEOTIDE SEQUENCE [LARGE SCALE GENOMIC DNA]</scope>
    <source>
        <strain evidence="2 3">AGR01</strain>
    </source>
</reference>
<feature type="compositionally biased region" description="Basic and acidic residues" evidence="1">
    <location>
        <begin position="137"/>
        <end position="151"/>
    </location>
</feature>